<evidence type="ECO:0000313" key="2">
    <source>
        <dbReference type="Proteomes" id="UP000322234"/>
    </source>
</evidence>
<dbReference type="EMBL" id="VBQZ03001280">
    <property type="protein sequence ID" value="MXQ99790.1"/>
    <property type="molecule type" value="Genomic_DNA"/>
</dbReference>
<dbReference type="AlphaFoldDB" id="A0A6B0SCZ3"/>
<reference evidence="1" key="1">
    <citation type="submission" date="2019-10" db="EMBL/GenBank/DDBJ databases">
        <title>The sequence and de novo assembly of the wild yak genome.</title>
        <authorList>
            <person name="Liu Y."/>
        </authorList>
    </citation>
    <scope>NUCLEOTIDE SEQUENCE [LARGE SCALE GENOMIC DNA]</scope>
    <source>
        <strain evidence="1">WY2019</strain>
    </source>
</reference>
<comment type="caution">
    <text evidence="1">The sequence shown here is derived from an EMBL/GenBank/DDBJ whole genome shotgun (WGS) entry which is preliminary data.</text>
</comment>
<organism evidence="1 2">
    <name type="scientific">Bos mutus</name>
    <name type="common">wild yak</name>
    <dbReference type="NCBI Taxonomy" id="72004"/>
    <lineage>
        <taxon>Eukaryota</taxon>
        <taxon>Metazoa</taxon>
        <taxon>Chordata</taxon>
        <taxon>Craniata</taxon>
        <taxon>Vertebrata</taxon>
        <taxon>Euteleostomi</taxon>
        <taxon>Mammalia</taxon>
        <taxon>Eutheria</taxon>
        <taxon>Laurasiatheria</taxon>
        <taxon>Artiodactyla</taxon>
        <taxon>Ruminantia</taxon>
        <taxon>Pecora</taxon>
        <taxon>Bovidae</taxon>
        <taxon>Bovinae</taxon>
        <taxon>Bos</taxon>
    </lineage>
</organism>
<dbReference type="Proteomes" id="UP000322234">
    <property type="component" value="Unassembled WGS sequence"/>
</dbReference>
<sequence>MNLAWSSWKRVGRRWASWGSGARLALPSALRAARGPRAASSRSVRVSPYNISYGTIPFKTPQEAQEWGLGAEGLGF</sequence>
<name>A0A6B0SCZ3_9CETA</name>
<accession>A0A6B0SCZ3</accession>
<protein>
    <submittedName>
        <fullName evidence="1">Uncharacterized protein</fullName>
    </submittedName>
</protein>
<gene>
    <name evidence="1" type="ORF">E5288_WYG005408</name>
</gene>
<proteinExistence type="predicted"/>
<keyword evidence="2" id="KW-1185">Reference proteome</keyword>
<evidence type="ECO:0000313" key="1">
    <source>
        <dbReference type="EMBL" id="MXQ99790.1"/>
    </source>
</evidence>